<dbReference type="PANTHER" id="PTHR30055:SF148">
    <property type="entry name" value="TETR-FAMILY TRANSCRIPTIONAL REGULATOR"/>
    <property type="match status" value="1"/>
</dbReference>
<dbReference type="PRINTS" id="PR00455">
    <property type="entry name" value="HTHTETR"/>
</dbReference>
<accession>Q1YSH9</accession>
<evidence type="ECO:0000256" key="3">
    <source>
        <dbReference type="ARBA" id="ARBA00023163"/>
    </source>
</evidence>
<evidence type="ECO:0000259" key="5">
    <source>
        <dbReference type="PROSITE" id="PS50977"/>
    </source>
</evidence>
<proteinExistence type="predicted"/>
<evidence type="ECO:0000313" key="7">
    <source>
        <dbReference type="Proteomes" id="UP000005555"/>
    </source>
</evidence>
<dbReference type="PROSITE" id="PS50977">
    <property type="entry name" value="HTH_TETR_2"/>
    <property type="match status" value="1"/>
</dbReference>
<feature type="DNA-binding region" description="H-T-H motif" evidence="4">
    <location>
        <begin position="52"/>
        <end position="71"/>
    </location>
</feature>
<dbReference type="STRING" id="314287.GB2207_11438"/>
<dbReference type="InterPro" id="IPR011075">
    <property type="entry name" value="TetR_C"/>
</dbReference>
<dbReference type="PANTHER" id="PTHR30055">
    <property type="entry name" value="HTH-TYPE TRANSCRIPTIONAL REGULATOR RUTR"/>
    <property type="match status" value="1"/>
</dbReference>
<dbReference type="Pfam" id="PF16859">
    <property type="entry name" value="TetR_C_11"/>
    <property type="match status" value="1"/>
</dbReference>
<keyword evidence="1" id="KW-0805">Transcription regulation</keyword>
<dbReference type="GO" id="GO:0003700">
    <property type="term" value="F:DNA-binding transcription factor activity"/>
    <property type="evidence" value="ECO:0007669"/>
    <property type="project" value="TreeGrafter"/>
</dbReference>
<organism evidence="6 7">
    <name type="scientific">gamma proteobacterium HTCC2207</name>
    <dbReference type="NCBI Taxonomy" id="314287"/>
    <lineage>
        <taxon>Bacteria</taxon>
        <taxon>Pseudomonadati</taxon>
        <taxon>Pseudomonadota</taxon>
        <taxon>Gammaproteobacteria</taxon>
        <taxon>Cellvibrionales</taxon>
        <taxon>Porticoccaceae</taxon>
        <taxon>SAR92 clade</taxon>
    </lineage>
</organism>
<dbReference type="SUPFAM" id="SSF48498">
    <property type="entry name" value="Tetracyclin repressor-like, C-terminal domain"/>
    <property type="match status" value="1"/>
</dbReference>
<dbReference type="AlphaFoldDB" id="Q1YSH9"/>
<dbReference type="InterPro" id="IPR001647">
    <property type="entry name" value="HTH_TetR"/>
</dbReference>
<dbReference type="Gene3D" id="1.10.357.10">
    <property type="entry name" value="Tetracycline Repressor, domain 2"/>
    <property type="match status" value="1"/>
</dbReference>
<reference evidence="6 7" key="1">
    <citation type="submission" date="2006-03" db="EMBL/GenBank/DDBJ databases">
        <authorList>
            <person name="Giovannoni S.J."/>
            <person name="Cho J.-C."/>
            <person name="Ferriera S."/>
            <person name="Johnson J."/>
            <person name="Kravitz S."/>
            <person name="Halpern A."/>
            <person name="Remington K."/>
            <person name="Beeson K."/>
            <person name="Tran B."/>
            <person name="Rogers Y.-H."/>
            <person name="Friedman R."/>
            <person name="Venter J.C."/>
        </authorList>
    </citation>
    <scope>NUCLEOTIDE SEQUENCE [LARGE SCALE GENOMIC DNA]</scope>
    <source>
        <strain evidence="6 7">HTCC2207</strain>
    </source>
</reference>
<dbReference type="InterPro" id="IPR009057">
    <property type="entry name" value="Homeodomain-like_sf"/>
</dbReference>
<keyword evidence="7" id="KW-1185">Reference proteome</keyword>
<dbReference type="eggNOG" id="COG1309">
    <property type="taxonomic scope" value="Bacteria"/>
</dbReference>
<evidence type="ECO:0000313" key="6">
    <source>
        <dbReference type="EMBL" id="EAS47227.1"/>
    </source>
</evidence>
<comment type="caution">
    <text evidence="6">The sequence shown here is derived from an EMBL/GenBank/DDBJ whole genome shotgun (WGS) entry which is preliminary data.</text>
</comment>
<keyword evidence="2 4" id="KW-0238">DNA-binding</keyword>
<dbReference type="EMBL" id="AAPI01000003">
    <property type="protein sequence ID" value="EAS47227.1"/>
    <property type="molecule type" value="Genomic_DNA"/>
</dbReference>
<feature type="domain" description="HTH tetR-type" evidence="5">
    <location>
        <begin position="29"/>
        <end position="89"/>
    </location>
</feature>
<keyword evidence="3" id="KW-0804">Transcription</keyword>
<gene>
    <name evidence="6" type="ORF">GB2207_11438</name>
</gene>
<dbReference type="SUPFAM" id="SSF46689">
    <property type="entry name" value="Homeodomain-like"/>
    <property type="match status" value="1"/>
</dbReference>
<dbReference type="Gene3D" id="1.10.10.60">
    <property type="entry name" value="Homeodomain-like"/>
    <property type="match status" value="1"/>
</dbReference>
<dbReference type="Proteomes" id="UP000005555">
    <property type="component" value="Unassembled WGS sequence"/>
</dbReference>
<evidence type="ECO:0000256" key="1">
    <source>
        <dbReference type="ARBA" id="ARBA00023015"/>
    </source>
</evidence>
<sequence>MGDQKNLIGEKLMALRNGLVKPSGPKRNMESKGLIVDAAISILETQGYTKFSIEKVARTAGVGKQTIYRWWPTKPELILDIFNSYLLPPIPEYDGTTSLQEHLKKYLFIFAQDLYLPACTQAYIGLMAEKSVNSDFKDLTLKLVYEPRIRAVSNSLELAISLGEIPPKDAPYIASMIYGPIFHRIFVANSQVSVDLINTIVDQLFITLRAS</sequence>
<protein>
    <submittedName>
        <fullName evidence="6">Transcriptional regulator, AcrR family protein</fullName>
    </submittedName>
</protein>
<evidence type="ECO:0000256" key="4">
    <source>
        <dbReference type="PROSITE-ProRule" id="PRU00335"/>
    </source>
</evidence>
<dbReference type="InterPro" id="IPR050109">
    <property type="entry name" value="HTH-type_TetR-like_transc_reg"/>
</dbReference>
<dbReference type="InterPro" id="IPR036271">
    <property type="entry name" value="Tet_transcr_reg_TetR-rel_C_sf"/>
</dbReference>
<name>Q1YSH9_9GAMM</name>
<dbReference type="HOGENOM" id="CLU_069356_25_6_6"/>
<dbReference type="Pfam" id="PF00440">
    <property type="entry name" value="TetR_N"/>
    <property type="match status" value="1"/>
</dbReference>
<dbReference type="GO" id="GO:0000976">
    <property type="term" value="F:transcription cis-regulatory region binding"/>
    <property type="evidence" value="ECO:0007669"/>
    <property type="project" value="TreeGrafter"/>
</dbReference>
<evidence type="ECO:0000256" key="2">
    <source>
        <dbReference type="ARBA" id="ARBA00023125"/>
    </source>
</evidence>